<proteinExistence type="inferred from homology"/>
<dbReference type="AlphaFoldDB" id="A0A286N5V8"/>
<evidence type="ECO:0000256" key="4">
    <source>
        <dbReference type="ARBA" id="ARBA00023022"/>
    </source>
</evidence>
<evidence type="ECO:0000313" key="7">
    <source>
        <dbReference type="EMBL" id="RHE69012.1"/>
    </source>
</evidence>
<dbReference type="GO" id="GO:0042742">
    <property type="term" value="P:defense response to bacterium"/>
    <property type="evidence" value="ECO:0007669"/>
    <property type="project" value="UniProtKB-KW"/>
</dbReference>
<dbReference type="EMBL" id="KY914474">
    <property type="protein sequence ID" value="ASY03215.1"/>
    <property type="molecule type" value="Genomic_DNA"/>
</dbReference>
<organism evidence="6">
    <name type="scientific">Blautia obeum</name>
    <dbReference type="NCBI Taxonomy" id="40520"/>
    <lineage>
        <taxon>Bacteria</taxon>
        <taxon>Bacillati</taxon>
        <taxon>Bacillota</taxon>
        <taxon>Clostridia</taxon>
        <taxon>Lachnospirales</taxon>
        <taxon>Lachnospiraceae</taxon>
        <taxon>Blautia</taxon>
    </lineage>
</organism>
<reference evidence="7 8" key="2">
    <citation type="submission" date="2018-08" db="EMBL/GenBank/DDBJ databases">
        <title>A genome reference for cultivated species of the human gut microbiota.</title>
        <authorList>
            <person name="Zou Y."/>
            <person name="Xue W."/>
            <person name="Luo G."/>
        </authorList>
    </citation>
    <scope>NUCLEOTIDE SEQUENCE [LARGE SCALE GENOMIC DNA]</scope>
    <source>
        <strain evidence="7 8">AM27-32LB</strain>
    </source>
</reference>
<name>A0A286N5V8_9FIRM</name>
<dbReference type="Proteomes" id="UP000283928">
    <property type="component" value="Unassembled WGS sequence"/>
</dbReference>
<evidence type="ECO:0000313" key="8">
    <source>
        <dbReference type="Proteomes" id="UP000283928"/>
    </source>
</evidence>
<gene>
    <name evidence="6" type="primary">nsoA4</name>
    <name evidence="7" type="ORF">DW723_17375</name>
</gene>
<keyword evidence="5" id="KW-0078">Bacteriocin</keyword>
<dbReference type="NCBIfam" id="TIGR03731">
    <property type="entry name" value="lantibio_gallid"/>
    <property type="match status" value="1"/>
</dbReference>
<keyword evidence="4" id="KW-0044">Antibiotic</keyword>
<dbReference type="EMBL" id="QSKO01000048">
    <property type="protein sequence ID" value="RHE69012.1"/>
    <property type="molecule type" value="Genomic_DNA"/>
</dbReference>
<keyword evidence="3" id="KW-0425">Lantibiotic</keyword>
<dbReference type="InterPro" id="IPR006079">
    <property type="entry name" value="Lantibiotic_typ-A_Bacillales"/>
</dbReference>
<evidence type="ECO:0000313" key="6">
    <source>
        <dbReference type="EMBL" id="ASY03215.1"/>
    </source>
</evidence>
<accession>A0A286N5V8</accession>
<dbReference type="RefSeq" id="WP_119245821.1">
    <property type="nucleotide sequence ID" value="NZ_JAQEBC010000026.1"/>
</dbReference>
<evidence type="ECO:0000256" key="2">
    <source>
        <dbReference type="ARBA" id="ARBA00022529"/>
    </source>
</evidence>
<evidence type="ECO:0000256" key="3">
    <source>
        <dbReference type="ARBA" id="ARBA00022789"/>
    </source>
</evidence>
<protein>
    <submittedName>
        <fullName evidence="7">Gallidermin/nisin family lantibiotic</fullName>
    </submittedName>
    <submittedName>
        <fullName evidence="6">NsoA4</fullName>
    </submittedName>
</protein>
<sequence>MAKFDDFDLDIIEKKVRRDIIPASITSQHSFCTPNCLTGFLCPPKTQLTCTCKLKGQ</sequence>
<evidence type="ECO:0000256" key="5">
    <source>
        <dbReference type="ARBA" id="ARBA00023048"/>
    </source>
</evidence>
<reference evidence="6" key="1">
    <citation type="journal article" date="2017" name="Microbiology">
        <title>Discovery of a novel lantibiotic nisin O from Blautia obeum A2-162, isolated from the human gastrointestinal tract.</title>
        <authorList>
            <person name="Hatziioanou D."/>
            <person name="Gherghisan-Filip C."/>
            <person name="Saalbach G."/>
            <person name="Horn N."/>
            <person name="Wegmann U."/>
            <person name="Duncan S.H."/>
            <person name="Flint H.J."/>
            <person name="Mayer M.J."/>
            <person name="Narbad A."/>
        </authorList>
    </citation>
    <scope>NUCLEOTIDE SEQUENCE</scope>
    <source>
        <strain evidence="6">A2-162</strain>
    </source>
</reference>
<comment type="similarity">
    <text evidence="1">Belongs to the type A lantibiotic family.</text>
</comment>
<dbReference type="GO" id="GO:0005576">
    <property type="term" value="C:extracellular region"/>
    <property type="evidence" value="ECO:0007669"/>
    <property type="project" value="InterPro"/>
</dbReference>
<keyword evidence="2" id="KW-0929">Antimicrobial</keyword>
<dbReference type="GO" id="GO:0005102">
    <property type="term" value="F:signaling receptor binding"/>
    <property type="evidence" value="ECO:0007669"/>
    <property type="project" value="UniProtKB-KW"/>
</dbReference>
<evidence type="ECO:0000256" key="1">
    <source>
        <dbReference type="ARBA" id="ARBA00009379"/>
    </source>
</evidence>
<dbReference type="GO" id="GO:0031640">
    <property type="term" value="P:killing of cells of another organism"/>
    <property type="evidence" value="ECO:0007669"/>
    <property type="project" value="UniProtKB-KW"/>
</dbReference>